<organism evidence="3 4">
    <name type="scientific">Delitschia confertaspora ATCC 74209</name>
    <dbReference type="NCBI Taxonomy" id="1513339"/>
    <lineage>
        <taxon>Eukaryota</taxon>
        <taxon>Fungi</taxon>
        <taxon>Dikarya</taxon>
        <taxon>Ascomycota</taxon>
        <taxon>Pezizomycotina</taxon>
        <taxon>Dothideomycetes</taxon>
        <taxon>Pleosporomycetidae</taxon>
        <taxon>Pleosporales</taxon>
        <taxon>Delitschiaceae</taxon>
        <taxon>Delitschia</taxon>
    </lineage>
</organism>
<sequence length="712" mass="79456">MRHSLLEYSKLLSYWACAVPALGAAIPTLTPNVPDPGAIARGGQQPLLDFDLQENYAQATFSVPCTGCLGQGNPTRADEPLVLSFTAHAAEEPCGASNITLNGIYLPQEWNGNSARGSGSFLDVPDLQASAWYLQHHLDLEWQTNCLYGNESATKEEAVETGEVAQVLTVTIKGIDGKAVEKPSGFTISYKQLSPPELLRFEAIPNPSAGDKDISESWRNPPPHLRLILSDLKSNLEDSDQPTRFSIQEQIQELRFLQAEVEKLQETIRTKKQRLRTQLRKEAHSLREELEQCDSVSSVLDAISSKAHSTWKLLSIRFQPNRHHSHQAKMGKSDPYAVVRLLPNQDQLGEADTSIPLRNYGTISDELPPHPSKEKSSHGFDITTALEALAAILCCGCTIALIRRRRYPPSTKKEHDTPRFYERTSRGPTWRRFLGRDKRNMDHIADYEEKHSLIQPQETILAAAMQEEIRQLRTAHMVVNSLVQTEEGRLGKAVAPQPHPNCQCYHQQNHPNQFQRYAEQRQMFHEDHHTDPFSPTSSTFSTTTRSRSTTLSDFPSRPHSRTSNSSLPDYRSDTSSPPSYRSTSPFHHPDIPSRPHSRTSNSNLPSYRSSSPSHRSDTSSSPSYRSSLPSSRQPLAYHCHPDHVTNPFHHYTLPSSAMEMGSTPTGATALSEVSGHTVWTAESSIMDVSPRRSEETLAYSYVHPEGTGGGGR</sequence>
<dbReference type="Proteomes" id="UP000799536">
    <property type="component" value="Unassembled WGS sequence"/>
</dbReference>
<evidence type="ECO:0008006" key="5">
    <source>
        <dbReference type="Google" id="ProtNLM"/>
    </source>
</evidence>
<evidence type="ECO:0000256" key="2">
    <source>
        <dbReference type="SAM" id="MobiDB-lite"/>
    </source>
</evidence>
<keyword evidence="4" id="KW-1185">Reference proteome</keyword>
<proteinExistence type="predicted"/>
<name>A0A9P4MZX7_9PLEO</name>
<comment type="caution">
    <text evidence="3">The sequence shown here is derived from an EMBL/GenBank/DDBJ whole genome shotgun (WGS) entry which is preliminary data.</text>
</comment>
<dbReference type="OrthoDB" id="4225201at2759"/>
<evidence type="ECO:0000313" key="3">
    <source>
        <dbReference type="EMBL" id="KAF2205718.1"/>
    </source>
</evidence>
<gene>
    <name evidence="3" type="ORF">GQ43DRAFT_477097</name>
</gene>
<feature type="coiled-coil region" evidence="1">
    <location>
        <begin position="247"/>
        <end position="296"/>
    </location>
</feature>
<evidence type="ECO:0000256" key="1">
    <source>
        <dbReference type="SAM" id="Coils"/>
    </source>
</evidence>
<protein>
    <recommendedName>
        <fullName evidence="5">C2 domain-containing protein</fullName>
    </recommendedName>
</protein>
<feature type="compositionally biased region" description="Low complexity" evidence="2">
    <location>
        <begin position="573"/>
        <end position="585"/>
    </location>
</feature>
<keyword evidence="1" id="KW-0175">Coiled coil</keyword>
<feature type="region of interest" description="Disordered" evidence="2">
    <location>
        <begin position="527"/>
        <end position="641"/>
    </location>
</feature>
<reference evidence="3" key="1">
    <citation type="journal article" date="2020" name="Stud. Mycol.">
        <title>101 Dothideomycetes genomes: a test case for predicting lifestyles and emergence of pathogens.</title>
        <authorList>
            <person name="Haridas S."/>
            <person name="Albert R."/>
            <person name="Binder M."/>
            <person name="Bloem J."/>
            <person name="Labutti K."/>
            <person name="Salamov A."/>
            <person name="Andreopoulos B."/>
            <person name="Baker S."/>
            <person name="Barry K."/>
            <person name="Bills G."/>
            <person name="Bluhm B."/>
            <person name="Cannon C."/>
            <person name="Castanera R."/>
            <person name="Culley D."/>
            <person name="Daum C."/>
            <person name="Ezra D."/>
            <person name="Gonzalez J."/>
            <person name="Henrissat B."/>
            <person name="Kuo A."/>
            <person name="Liang C."/>
            <person name="Lipzen A."/>
            <person name="Lutzoni F."/>
            <person name="Magnuson J."/>
            <person name="Mondo S."/>
            <person name="Nolan M."/>
            <person name="Ohm R."/>
            <person name="Pangilinan J."/>
            <person name="Park H.-J."/>
            <person name="Ramirez L."/>
            <person name="Alfaro M."/>
            <person name="Sun H."/>
            <person name="Tritt A."/>
            <person name="Yoshinaga Y."/>
            <person name="Zwiers L.-H."/>
            <person name="Turgeon B."/>
            <person name="Goodwin S."/>
            <person name="Spatafora J."/>
            <person name="Crous P."/>
            <person name="Grigoriev I."/>
        </authorList>
    </citation>
    <scope>NUCLEOTIDE SEQUENCE</scope>
    <source>
        <strain evidence="3">ATCC 74209</strain>
    </source>
</reference>
<accession>A0A9P4MZX7</accession>
<evidence type="ECO:0000313" key="4">
    <source>
        <dbReference type="Proteomes" id="UP000799536"/>
    </source>
</evidence>
<dbReference type="AlphaFoldDB" id="A0A9P4MZX7"/>
<dbReference type="EMBL" id="ML993850">
    <property type="protein sequence ID" value="KAF2205718.1"/>
    <property type="molecule type" value="Genomic_DNA"/>
</dbReference>
<feature type="compositionally biased region" description="Low complexity" evidence="2">
    <location>
        <begin position="599"/>
        <end position="632"/>
    </location>
</feature>
<feature type="compositionally biased region" description="Low complexity" evidence="2">
    <location>
        <begin position="532"/>
        <end position="553"/>
    </location>
</feature>